<protein>
    <submittedName>
        <fullName evidence="9">ABC transporter, permease protein</fullName>
    </submittedName>
</protein>
<feature type="transmembrane region" description="Helical" evidence="7">
    <location>
        <begin position="286"/>
        <end position="305"/>
    </location>
</feature>
<sequence>MKGDGRYAEMNQHTGHFSPMKRRFPMKSKKINWNYLLIAPALLISVSVILLPGIMTIVYSFTDYNGISQNFNFIGLQNFKELFHDRIFFMAIRNNLIWTIMFITIPVCIGMLAAMLLLSRSRTRSIYQVAFLIPYVLAPAVNAMLWLNVIFSPVVGVVSFLKNFGIDLGSPLASMKSAIFACAGVDIWHYWSYLTVIYLAALRQTPTDQVEAARIDGCNGWQLFRYIYLPNIKSTVNLMFVMIVIGSFLAFDYVKLLTGGGPAHSTEVLGTYAYSFAFSEMKVGKAAAVGLFMSFFGLIASLIYTRMSRKENMD</sequence>
<evidence type="ECO:0000256" key="7">
    <source>
        <dbReference type="RuleBase" id="RU363032"/>
    </source>
</evidence>
<dbReference type="SUPFAM" id="SSF161098">
    <property type="entry name" value="MetI-like"/>
    <property type="match status" value="1"/>
</dbReference>
<evidence type="ECO:0000313" key="10">
    <source>
        <dbReference type="Proteomes" id="UP000004968"/>
    </source>
</evidence>
<dbReference type="CDD" id="cd06261">
    <property type="entry name" value="TM_PBP2"/>
    <property type="match status" value="1"/>
</dbReference>
<evidence type="ECO:0000256" key="5">
    <source>
        <dbReference type="ARBA" id="ARBA00022989"/>
    </source>
</evidence>
<proteinExistence type="inferred from homology"/>
<dbReference type="EMBL" id="ACIO01000155">
    <property type="protein sequence ID" value="EFC99715.1"/>
    <property type="molecule type" value="Genomic_DNA"/>
</dbReference>
<feature type="transmembrane region" description="Helical" evidence="7">
    <location>
        <begin position="235"/>
        <end position="254"/>
    </location>
</feature>
<feature type="transmembrane region" description="Helical" evidence="7">
    <location>
        <begin position="130"/>
        <end position="158"/>
    </location>
</feature>
<dbReference type="InterPro" id="IPR035906">
    <property type="entry name" value="MetI-like_sf"/>
</dbReference>
<comment type="subcellular location">
    <subcellularLocation>
        <location evidence="1 7">Cell membrane</location>
        <topology evidence="1 7">Multi-pass membrane protein</topology>
    </subcellularLocation>
</comment>
<evidence type="ECO:0000256" key="2">
    <source>
        <dbReference type="ARBA" id="ARBA00022448"/>
    </source>
</evidence>
<dbReference type="Proteomes" id="UP000004968">
    <property type="component" value="Unassembled WGS sequence"/>
</dbReference>
<keyword evidence="3" id="KW-1003">Cell membrane</keyword>
<evidence type="ECO:0000313" key="9">
    <source>
        <dbReference type="EMBL" id="EFC99715.1"/>
    </source>
</evidence>
<evidence type="ECO:0000259" key="8">
    <source>
        <dbReference type="PROSITE" id="PS50928"/>
    </source>
</evidence>
<dbReference type="GO" id="GO:0005886">
    <property type="term" value="C:plasma membrane"/>
    <property type="evidence" value="ECO:0007669"/>
    <property type="project" value="UniProtKB-SubCell"/>
</dbReference>
<evidence type="ECO:0000256" key="4">
    <source>
        <dbReference type="ARBA" id="ARBA00022692"/>
    </source>
</evidence>
<dbReference type="PROSITE" id="PS50928">
    <property type="entry name" value="ABC_TM1"/>
    <property type="match status" value="1"/>
</dbReference>
<dbReference type="PANTHER" id="PTHR30193">
    <property type="entry name" value="ABC TRANSPORTER PERMEASE PROTEIN"/>
    <property type="match status" value="1"/>
</dbReference>
<dbReference type="Gene3D" id="1.10.3720.10">
    <property type="entry name" value="MetI-like"/>
    <property type="match status" value="1"/>
</dbReference>
<name>D3AEP4_9FIRM</name>
<comment type="caution">
    <text evidence="9">The sequence shown here is derived from an EMBL/GenBank/DDBJ whole genome shotgun (WGS) entry which is preliminary data.</text>
</comment>
<gene>
    <name evidence="9" type="ORF">CLOSTHATH_02078</name>
</gene>
<evidence type="ECO:0000256" key="6">
    <source>
        <dbReference type="ARBA" id="ARBA00023136"/>
    </source>
</evidence>
<dbReference type="Pfam" id="PF00528">
    <property type="entry name" value="BPD_transp_1"/>
    <property type="match status" value="1"/>
</dbReference>
<feature type="transmembrane region" description="Helical" evidence="7">
    <location>
        <begin position="96"/>
        <end position="118"/>
    </location>
</feature>
<feature type="transmembrane region" description="Helical" evidence="7">
    <location>
        <begin position="178"/>
        <end position="201"/>
    </location>
</feature>
<dbReference type="InterPro" id="IPR000515">
    <property type="entry name" value="MetI-like"/>
</dbReference>
<keyword evidence="2 7" id="KW-0813">Transport</keyword>
<keyword evidence="4 7" id="KW-0812">Transmembrane</keyword>
<dbReference type="InterPro" id="IPR051393">
    <property type="entry name" value="ABC_transporter_permease"/>
</dbReference>
<comment type="similarity">
    <text evidence="7">Belongs to the binding-protein-dependent transport system permease family.</text>
</comment>
<organism evidence="9 10">
    <name type="scientific">Hungatella hathewayi DSM 13479</name>
    <dbReference type="NCBI Taxonomy" id="566550"/>
    <lineage>
        <taxon>Bacteria</taxon>
        <taxon>Bacillati</taxon>
        <taxon>Bacillota</taxon>
        <taxon>Clostridia</taxon>
        <taxon>Lachnospirales</taxon>
        <taxon>Lachnospiraceae</taxon>
        <taxon>Hungatella</taxon>
    </lineage>
</organism>
<dbReference type="PANTHER" id="PTHR30193:SF37">
    <property type="entry name" value="INNER MEMBRANE ABC TRANSPORTER PERMEASE PROTEIN YCJO"/>
    <property type="match status" value="1"/>
</dbReference>
<feature type="transmembrane region" description="Helical" evidence="7">
    <location>
        <begin position="33"/>
        <end position="61"/>
    </location>
</feature>
<feature type="domain" description="ABC transmembrane type-1" evidence="8">
    <location>
        <begin position="92"/>
        <end position="304"/>
    </location>
</feature>
<evidence type="ECO:0000256" key="1">
    <source>
        <dbReference type="ARBA" id="ARBA00004651"/>
    </source>
</evidence>
<keyword evidence="5 7" id="KW-1133">Transmembrane helix</keyword>
<evidence type="ECO:0000256" key="3">
    <source>
        <dbReference type="ARBA" id="ARBA00022475"/>
    </source>
</evidence>
<accession>D3AEP4</accession>
<dbReference type="GO" id="GO:0055085">
    <property type="term" value="P:transmembrane transport"/>
    <property type="evidence" value="ECO:0007669"/>
    <property type="project" value="InterPro"/>
</dbReference>
<dbReference type="AlphaFoldDB" id="D3AEP4"/>
<dbReference type="HOGENOM" id="CLU_016047_0_0_9"/>
<keyword evidence="6 7" id="KW-0472">Membrane</keyword>
<reference evidence="9 10" key="1">
    <citation type="submission" date="2010-01" db="EMBL/GenBank/DDBJ databases">
        <authorList>
            <person name="Weinstock G."/>
            <person name="Sodergren E."/>
            <person name="Clifton S."/>
            <person name="Fulton L."/>
            <person name="Fulton B."/>
            <person name="Courtney L."/>
            <person name="Fronick C."/>
            <person name="Harrison M."/>
            <person name="Strong C."/>
            <person name="Farmer C."/>
            <person name="Delahaunty K."/>
            <person name="Markovic C."/>
            <person name="Hall O."/>
            <person name="Minx P."/>
            <person name="Tomlinson C."/>
            <person name="Mitreva M."/>
            <person name="Nelson J."/>
            <person name="Hou S."/>
            <person name="Wollam A."/>
            <person name="Pepin K.H."/>
            <person name="Johnson M."/>
            <person name="Bhonagiri V."/>
            <person name="Nash W.E."/>
            <person name="Warren W."/>
            <person name="Chinwalla A."/>
            <person name="Mardis E.R."/>
            <person name="Wilson R.K."/>
        </authorList>
    </citation>
    <scope>NUCLEOTIDE SEQUENCE [LARGE SCALE GENOMIC DNA]</scope>
    <source>
        <strain evidence="9 10">DSM 13479</strain>
    </source>
</reference>